<dbReference type="PROSITE" id="PS50283">
    <property type="entry name" value="NA_SOLUT_SYMP_3"/>
    <property type="match status" value="1"/>
</dbReference>
<keyword evidence="4 8" id="KW-0812">Transmembrane</keyword>
<feature type="transmembrane region" description="Helical" evidence="8">
    <location>
        <begin position="385"/>
        <end position="403"/>
    </location>
</feature>
<keyword evidence="5 8" id="KW-1133">Transmembrane helix</keyword>
<keyword evidence="10" id="KW-1185">Reference proteome</keyword>
<evidence type="ECO:0000256" key="5">
    <source>
        <dbReference type="ARBA" id="ARBA00022989"/>
    </source>
</evidence>
<dbReference type="RefSeq" id="WP_129315549.1">
    <property type="nucleotide sequence ID" value="NZ_NOIQ01000008.1"/>
</dbReference>
<keyword evidence="6 8" id="KW-0472">Membrane</keyword>
<feature type="transmembrane region" description="Helical" evidence="8">
    <location>
        <begin position="312"/>
        <end position="340"/>
    </location>
</feature>
<evidence type="ECO:0000313" key="10">
    <source>
        <dbReference type="Proteomes" id="UP000462152"/>
    </source>
</evidence>
<dbReference type="Pfam" id="PF00474">
    <property type="entry name" value="SSF"/>
    <property type="match status" value="1"/>
</dbReference>
<feature type="transmembrane region" description="Helical" evidence="8">
    <location>
        <begin position="361"/>
        <end position="379"/>
    </location>
</feature>
<evidence type="ECO:0000256" key="2">
    <source>
        <dbReference type="ARBA" id="ARBA00006434"/>
    </source>
</evidence>
<feature type="transmembrane region" description="Helical" evidence="8">
    <location>
        <begin position="270"/>
        <end position="292"/>
    </location>
</feature>
<evidence type="ECO:0000256" key="6">
    <source>
        <dbReference type="ARBA" id="ARBA00023136"/>
    </source>
</evidence>
<dbReference type="PANTHER" id="PTHR48086:SF8">
    <property type="entry name" value="MONOCARBOXYLIC ACID PERMEASE"/>
    <property type="match status" value="1"/>
</dbReference>
<evidence type="ECO:0000256" key="4">
    <source>
        <dbReference type="ARBA" id="ARBA00022692"/>
    </source>
</evidence>
<accession>A0A7K1LHY0</accession>
<sequence length="486" mass="50958">MTIAMFVLVLLVAVGLGLYSRVGAGSSTSDFMVGGRSFGSIVIFIMVVGEVYSIGTIIGFPGGVYADGVMYSVWFMGYILLGYPIGYFLLPLLWKAGRKYDAVNLPDILRGHFNSRTLELTAAVLGVVFMVPWAQLQLTGLEVALSGLGLGLSPLVTVLIGVGISLVFVLLSGIRAPAYVSFLKDFALVFVIVLVAVFVLSKGPNVATIVAEADLGSSHSTIPAGPPMINTISTLLFQTLGFYMFPFVVQAVVSGKSPVGIRRSQIAMPLYMLMYPFLLLTSFFAISAAPGLSGADTNLAFIEVARQLLPDWLLGLVAGGAALCAIVVLAASALVIGTLVSRNIVPHVSEARQKPLTQAVIFVYLAISIVLTLAAPSIMGTLINTSYYGITQFIVPVALMIFPARVRPSVIALGLAVGSVASIGFYVSGATFSGVNIGVPALAANLLVILIGRFVAPAPKALRSIALRGGTSSPDTRTTSKKVRSS</sequence>
<evidence type="ECO:0000313" key="9">
    <source>
        <dbReference type="EMBL" id="MUN54797.1"/>
    </source>
</evidence>
<dbReference type="CDD" id="cd10322">
    <property type="entry name" value="SLC5sbd"/>
    <property type="match status" value="1"/>
</dbReference>
<evidence type="ECO:0000256" key="8">
    <source>
        <dbReference type="SAM" id="Phobius"/>
    </source>
</evidence>
<feature type="transmembrane region" description="Helical" evidence="8">
    <location>
        <begin position="72"/>
        <end position="96"/>
    </location>
</feature>
<feature type="transmembrane region" description="Helical" evidence="8">
    <location>
        <begin position="186"/>
        <end position="207"/>
    </location>
</feature>
<comment type="caution">
    <text evidence="9">The sequence shown here is derived from an EMBL/GenBank/DDBJ whole genome shotgun (WGS) entry which is preliminary data.</text>
</comment>
<dbReference type="InterPro" id="IPR038377">
    <property type="entry name" value="Na/Glc_symporter_sf"/>
</dbReference>
<reference evidence="9 10" key="1">
    <citation type="submission" date="2019-12" db="EMBL/GenBank/DDBJ databases">
        <authorList>
            <person name="Li J."/>
            <person name="Shi Y."/>
            <person name="Xu G."/>
            <person name="Xiao D."/>
            <person name="Ran X."/>
        </authorList>
    </citation>
    <scope>NUCLEOTIDE SEQUENCE [LARGE SCALE GENOMIC DNA]</scope>
    <source>
        <strain evidence="9 10">JCM 15915</strain>
    </source>
</reference>
<gene>
    <name evidence="9" type="ORF">GMA10_06165</name>
</gene>
<dbReference type="OrthoDB" id="3636885at2"/>
<proteinExistence type="inferred from homology"/>
<feature type="transmembrane region" description="Helical" evidence="8">
    <location>
        <begin position="6"/>
        <end position="26"/>
    </location>
</feature>
<dbReference type="AlphaFoldDB" id="A0A7K1LHY0"/>
<feature type="transmembrane region" description="Helical" evidence="8">
    <location>
        <begin position="435"/>
        <end position="456"/>
    </location>
</feature>
<dbReference type="GO" id="GO:0022857">
    <property type="term" value="F:transmembrane transporter activity"/>
    <property type="evidence" value="ECO:0007669"/>
    <property type="project" value="InterPro"/>
</dbReference>
<feature type="transmembrane region" description="Helical" evidence="8">
    <location>
        <begin position="410"/>
        <end position="429"/>
    </location>
</feature>
<comment type="subcellular location">
    <subcellularLocation>
        <location evidence="1">Membrane</location>
        <topology evidence="1">Multi-pass membrane protein</topology>
    </subcellularLocation>
</comment>
<keyword evidence="3" id="KW-0813">Transport</keyword>
<dbReference type="PANTHER" id="PTHR48086">
    <property type="entry name" value="SODIUM/PROLINE SYMPORTER-RELATED"/>
    <property type="match status" value="1"/>
</dbReference>
<dbReference type="EMBL" id="WOGT01000002">
    <property type="protein sequence ID" value="MUN54797.1"/>
    <property type="molecule type" value="Genomic_DNA"/>
</dbReference>
<feature type="transmembrane region" description="Helical" evidence="8">
    <location>
        <begin position="155"/>
        <end position="174"/>
    </location>
</feature>
<feature type="transmembrane region" description="Helical" evidence="8">
    <location>
        <begin position="227"/>
        <end position="249"/>
    </location>
</feature>
<dbReference type="GO" id="GO:0005886">
    <property type="term" value="C:plasma membrane"/>
    <property type="evidence" value="ECO:0007669"/>
    <property type="project" value="TreeGrafter"/>
</dbReference>
<dbReference type="InterPro" id="IPR050277">
    <property type="entry name" value="Sodium:Solute_Symporter"/>
</dbReference>
<evidence type="ECO:0000256" key="7">
    <source>
        <dbReference type="RuleBase" id="RU362091"/>
    </source>
</evidence>
<evidence type="ECO:0000256" key="3">
    <source>
        <dbReference type="ARBA" id="ARBA00022448"/>
    </source>
</evidence>
<comment type="similarity">
    <text evidence="2 7">Belongs to the sodium:solute symporter (SSF) (TC 2.A.21) family.</text>
</comment>
<protein>
    <submittedName>
        <fullName evidence="9">Sodium:solute symporter</fullName>
    </submittedName>
</protein>
<organism evidence="9 10">
    <name type="scientific">Rothia koreensis</name>
    <dbReference type="NCBI Taxonomy" id="592378"/>
    <lineage>
        <taxon>Bacteria</taxon>
        <taxon>Bacillati</taxon>
        <taxon>Actinomycetota</taxon>
        <taxon>Actinomycetes</taxon>
        <taxon>Micrococcales</taxon>
        <taxon>Micrococcaceae</taxon>
        <taxon>Rothia</taxon>
    </lineage>
</organism>
<dbReference type="Gene3D" id="1.20.1730.10">
    <property type="entry name" value="Sodium/glucose cotransporter"/>
    <property type="match status" value="1"/>
</dbReference>
<evidence type="ECO:0000256" key="1">
    <source>
        <dbReference type="ARBA" id="ARBA00004141"/>
    </source>
</evidence>
<dbReference type="Proteomes" id="UP000462152">
    <property type="component" value="Unassembled WGS sequence"/>
</dbReference>
<feature type="transmembrane region" description="Helical" evidence="8">
    <location>
        <begin position="117"/>
        <end position="135"/>
    </location>
</feature>
<feature type="transmembrane region" description="Helical" evidence="8">
    <location>
        <begin position="38"/>
        <end position="60"/>
    </location>
</feature>
<name>A0A7K1LHY0_9MICC</name>
<dbReference type="InterPro" id="IPR001734">
    <property type="entry name" value="Na/solute_symporter"/>
</dbReference>